<dbReference type="GeneID" id="6071811"/>
<dbReference type="AlphaFoldDB" id="B0CWM8"/>
<dbReference type="RefSeq" id="XP_001876035.1">
    <property type="nucleotide sequence ID" value="XM_001876000.1"/>
</dbReference>
<dbReference type="EMBL" id="DS547093">
    <property type="protein sequence ID" value="EDR13537.1"/>
    <property type="molecule type" value="Genomic_DNA"/>
</dbReference>
<accession>B0CWM8</accession>
<dbReference type="HOGENOM" id="CLU_2146290_0_0_1"/>
<keyword evidence="2" id="KW-1185">Reference proteome</keyword>
<reference evidence="1 2" key="1">
    <citation type="journal article" date="2008" name="Nature">
        <title>The genome of Laccaria bicolor provides insights into mycorrhizal symbiosis.</title>
        <authorList>
            <person name="Martin F."/>
            <person name="Aerts A."/>
            <person name="Ahren D."/>
            <person name="Brun A."/>
            <person name="Danchin E.G.J."/>
            <person name="Duchaussoy F."/>
            <person name="Gibon J."/>
            <person name="Kohler A."/>
            <person name="Lindquist E."/>
            <person name="Pereda V."/>
            <person name="Salamov A."/>
            <person name="Shapiro H.J."/>
            <person name="Wuyts J."/>
            <person name="Blaudez D."/>
            <person name="Buee M."/>
            <person name="Brokstein P."/>
            <person name="Canbaeck B."/>
            <person name="Cohen D."/>
            <person name="Courty P.E."/>
            <person name="Coutinho P.M."/>
            <person name="Delaruelle C."/>
            <person name="Detter J.C."/>
            <person name="Deveau A."/>
            <person name="DiFazio S."/>
            <person name="Duplessis S."/>
            <person name="Fraissinet-Tachet L."/>
            <person name="Lucic E."/>
            <person name="Frey-Klett P."/>
            <person name="Fourrey C."/>
            <person name="Feussner I."/>
            <person name="Gay G."/>
            <person name="Grimwood J."/>
            <person name="Hoegger P.J."/>
            <person name="Jain P."/>
            <person name="Kilaru S."/>
            <person name="Labbe J."/>
            <person name="Lin Y.C."/>
            <person name="Legue V."/>
            <person name="Le Tacon F."/>
            <person name="Marmeisse R."/>
            <person name="Melayah D."/>
            <person name="Montanini B."/>
            <person name="Muratet M."/>
            <person name="Nehls U."/>
            <person name="Niculita-Hirzel H."/>
            <person name="Oudot-Le Secq M.P."/>
            <person name="Peter M."/>
            <person name="Quesneville H."/>
            <person name="Rajashekar B."/>
            <person name="Reich M."/>
            <person name="Rouhier N."/>
            <person name="Schmutz J."/>
            <person name="Yin T."/>
            <person name="Chalot M."/>
            <person name="Henrissat B."/>
            <person name="Kuees U."/>
            <person name="Lucas S."/>
            <person name="Van de Peer Y."/>
            <person name="Podila G.K."/>
            <person name="Polle A."/>
            <person name="Pukkila P.J."/>
            <person name="Richardson P.M."/>
            <person name="Rouze P."/>
            <person name="Sanders I.R."/>
            <person name="Stajich J.E."/>
            <person name="Tunlid A."/>
            <person name="Tuskan G."/>
            <person name="Grigoriev I.V."/>
        </authorList>
    </citation>
    <scope>NUCLEOTIDE SEQUENCE [LARGE SCALE GENOMIC DNA]</scope>
    <source>
        <strain evidence="2">S238N-H82 / ATCC MYA-4686</strain>
    </source>
</reference>
<name>B0CWM8_LACBS</name>
<sequence length="112" mass="12762">MRQVDRVRPLMITSGINARTFAVLLCRWLLMKLEDGEGRFARLRFLHRATRELLGAVRRCEPSNLGLRPQNPAFGDHDILHNNAKHQLPSHAAYLFVSVQHAGPLYALCDFS</sequence>
<dbReference type="InParanoid" id="B0CWM8"/>
<gene>
    <name evidence="1" type="ORF">LACBIDRAFT_308553</name>
</gene>
<dbReference type="KEGG" id="lbc:LACBIDRAFT_308553"/>
<protein>
    <submittedName>
        <fullName evidence="1">Predicted protein</fullName>
    </submittedName>
</protein>
<evidence type="ECO:0000313" key="1">
    <source>
        <dbReference type="EMBL" id="EDR13537.1"/>
    </source>
</evidence>
<evidence type="ECO:0000313" key="2">
    <source>
        <dbReference type="Proteomes" id="UP000001194"/>
    </source>
</evidence>
<proteinExistence type="predicted"/>
<organism evidence="2">
    <name type="scientific">Laccaria bicolor (strain S238N-H82 / ATCC MYA-4686)</name>
    <name type="common">Bicoloured deceiver</name>
    <name type="synonym">Laccaria laccata var. bicolor</name>
    <dbReference type="NCBI Taxonomy" id="486041"/>
    <lineage>
        <taxon>Eukaryota</taxon>
        <taxon>Fungi</taxon>
        <taxon>Dikarya</taxon>
        <taxon>Basidiomycota</taxon>
        <taxon>Agaricomycotina</taxon>
        <taxon>Agaricomycetes</taxon>
        <taxon>Agaricomycetidae</taxon>
        <taxon>Agaricales</taxon>
        <taxon>Agaricineae</taxon>
        <taxon>Hydnangiaceae</taxon>
        <taxon>Laccaria</taxon>
    </lineage>
</organism>
<dbReference type="Proteomes" id="UP000001194">
    <property type="component" value="Unassembled WGS sequence"/>
</dbReference>